<comment type="activity regulation">
    <text evidence="11">Allosterically inhibited by 3'-phosphoadenosine 5'-phosphosulfate (PAPS).</text>
</comment>
<dbReference type="UniPathway" id="UPA00097"/>
<accession>A0A8H3GGA7</accession>
<dbReference type="FunFam" id="3.40.50.300:FF:000802">
    <property type="entry name" value="Sulfate adenylyltransferase"/>
    <property type="match status" value="1"/>
</dbReference>
<comment type="subcellular location">
    <subcellularLocation>
        <location evidence="11">Cytoplasm</location>
    </subcellularLocation>
</comment>
<dbReference type="SUPFAM" id="SSF88697">
    <property type="entry name" value="PUA domain-like"/>
    <property type="match status" value="1"/>
</dbReference>
<dbReference type="InterPro" id="IPR042183">
    <property type="entry name" value="MmgE/PrpD_sf_1"/>
</dbReference>
<comment type="function">
    <text evidence="11">Catalyzes the first intracellular reaction of sulfate assimilation, forming adenosine-5'-phosphosulfate (APS) from inorganic sulfate and ATP. Plays an important role in sulfate activation as a component of the biosynthesis pathway of sulfur-containing amino acids.</text>
</comment>
<comment type="subunit">
    <text evidence="10 11">Homohexamer. Dimer of trimers.</text>
</comment>
<dbReference type="GO" id="GO:0019379">
    <property type="term" value="P:sulfate assimilation, phosphoadenylyl sulfate reduction by phosphoadenylyl-sulfate reductase (thioredoxin)"/>
    <property type="evidence" value="ECO:0007669"/>
    <property type="project" value="TreeGrafter"/>
</dbReference>
<comment type="pathway">
    <text evidence="11">Sulfur metabolism; hydrogen sulfide biosynthesis; sulfite from sulfate: step 1/3.</text>
</comment>
<dbReference type="GO" id="GO:0019679">
    <property type="term" value="P:propionate metabolic process, methylcitrate cycle"/>
    <property type="evidence" value="ECO:0007669"/>
    <property type="project" value="InterPro"/>
</dbReference>
<comment type="caution">
    <text evidence="17">The sequence shown here is derived from an EMBL/GenBank/DDBJ whole genome shotgun (WGS) entry which is preliminary data.</text>
</comment>
<dbReference type="Gene3D" id="3.30.1330.120">
    <property type="entry name" value="2-methylcitrate dehydratase PrpD"/>
    <property type="match status" value="1"/>
</dbReference>
<dbReference type="NCBIfam" id="TIGR02330">
    <property type="entry name" value="prpD"/>
    <property type="match status" value="1"/>
</dbReference>
<dbReference type="CDD" id="cd02027">
    <property type="entry name" value="APSK"/>
    <property type="match status" value="1"/>
</dbReference>
<comment type="similarity">
    <text evidence="11">In the N-terminal section; belongs to the sulfate adenylyltransferase family.</text>
</comment>
<evidence type="ECO:0000259" key="16">
    <source>
        <dbReference type="Pfam" id="PF19305"/>
    </source>
</evidence>
<dbReference type="GO" id="GO:0009086">
    <property type="term" value="P:methionine biosynthetic process"/>
    <property type="evidence" value="ECO:0007669"/>
    <property type="project" value="UniProtKB-KW"/>
</dbReference>
<evidence type="ECO:0000256" key="8">
    <source>
        <dbReference type="ARBA" id="ARBA00022840"/>
    </source>
</evidence>
<dbReference type="Pfam" id="PF14306">
    <property type="entry name" value="PUA_2"/>
    <property type="match status" value="1"/>
</dbReference>
<name>A0A8H3GGA7_9AGAM</name>
<dbReference type="GO" id="GO:0004020">
    <property type="term" value="F:adenylylsulfate kinase activity"/>
    <property type="evidence" value="ECO:0007669"/>
    <property type="project" value="UniProtKB-EC"/>
</dbReference>
<evidence type="ECO:0000256" key="5">
    <source>
        <dbReference type="ARBA" id="ARBA00022679"/>
    </source>
</evidence>
<evidence type="ECO:0000256" key="11">
    <source>
        <dbReference type="HAMAP-Rule" id="MF_03106"/>
    </source>
</evidence>
<protein>
    <recommendedName>
        <fullName evidence="11">Sulfate adenylyltransferase</fullName>
        <ecNumber evidence="11">2.7.7.4</ecNumber>
    </recommendedName>
    <alternativeName>
        <fullName evidence="11">ATP-sulfurylase</fullName>
    </alternativeName>
    <alternativeName>
        <fullName evidence="11">Sulfate adenylate transferase</fullName>
        <shortName evidence="11">SAT</shortName>
    </alternativeName>
</protein>
<dbReference type="InterPro" id="IPR002650">
    <property type="entry name" value="Sulphate_adenylyltransferase"/>
</dbReference>
<feature type="region of interest" description="N-terminal" evidence="11">
    <location>
        <begin position="1"/>
        <end position="170"/>
    </location>
</feature>
<feature type="domain" description="MmgE/PrpD C-terminal" evidence="16">
    <location>
        <begin position="908"/>
        <end position="1084"/>
    </location>
</feature>
<dbReference type="PANTHER" id="PTHR42700">
    <property type="entry name" value="SULFATE ADENYLYLTRANSFERASE"/>
    <property type="match status" value="1"/>
</dbReference>
<comment type="similarity">
    <text evidence="2">Belongs to the PrpD family.</text>
</comment>
<dbReference type="GO" id="GO:0051537">
    <property type="term" value="F:2 iron, 2 sulfur cluster binding"/>
    <property type="evidence" value="ECO:0007669"/>
    <property type="project" value="InterPro"/>
</dbReference>
<dbReference type="FunFam" id="3.10.400.10:FF:000003">
    <property type="entry name" value="Sulfate adenylyltransferase"/>
    <property type="match status" value="1"/>
</dbReference>
<keyword evidence="11" id="KW-0028">Amino-acid biosynthesis</keyword>
<evidence type="ECO:0000313" key="17">
    <source>
        <dbReference type="EMBL" id="CAE6449085.1"/>
    </source>
</evidence>
<dbReference type="EMBL" id="CAJMWX010001037">
    <property type="protein sequence ID" value="CAE6449085.1"/>
    <property type="molecule type" value="Genomic_DNA"/>
</dbReference>
<dbReference type="InterPro" id="IPR012705">
    <property type="entry name" value="2Me_IsoCit_deHydtase_PrpD"/>
</dbReference>
<evidence type="ECO:0000256" key="9">
    <source>
        <dbReference type="ARBA" id="ARBA00023239"/>
    </source>
</evidence>
<dbReference type="SUPFAM" id="SSF103378">
    <property type="entry name" value="2-methylcitrate dehydratase PrpD"/>
    <property type="match status" value="1"/>
</dbReference>
<dbReference type="InterPro" id="IPR059117">
    <property type="entry name" value="APS_kinase_dom"/>
</dbReference>
<dbReference type="InterPro" id="IPR014729">
    <property type="entry name" value="Rossmann-like_a/b/a_fold"/>
</dbReference>
<dbReference type="NCBIfam" id="TIGR00455">
    <property type="entry name" value="apsK"/>
    <property type="match status" value="1"/>
</dbReference>
<dbReference type="InterPro" id="IPR027535">
    <property type="entry name" value="Sulf_adenylyltr_euk"/>
</dbReference>
<keyword evidence="9" id="KW-0456">Lyase</keyword>
<feature type="domain" description="MmgE/PrpD N-terminal" evidence="14">
    <location>
        <begin position="644"/>
        <end position="891"/>
    </location>
</feature>
<dbReference type="GO" id="GO:0004781">
    <property type="term" value="F:sulfate adenylyltransferase (ATP) activity"/>
    <property type="evidence" value="ECO:0007669"/>
    <property type="project" value="UniProtKB-UniRule"/>
</dbReference>
<feature type="binding site" evidence="11">
    <location>
        <position position="296"/>
    </location>
    <ligand>
        <name>sulfate</name>
        <dbReference type="ChEBI" id="CHEBI:16189"/>
    </ligand>
</feature>
<evidence type="ECO:0000256" key="4">
    <source>
        <dbReference type="ARBA" id="ARBA00022533"/>
    </source>
</evidence>
<dbReference type="GO" id="GO:0010134">
    <property type="term" value="P:sulfate assimilation via adenylyl sulfate reduction"/>
    <property type="evidence" value="ECO:0007669"/>
    <property type="project" value="TreeGrafter"/>
</dbReference>
<dbReference type="Pfam" id="PF01747">
    <property type="entry name" value="ATP-sulfurylase"/>
    <property type="match status" value="1"/>
</dbReference>
<keyword evidence="11" id="KW-0486">Methionine biosynthesis</keyword>
<dbReference type="SUPFAM" id="SSF52540">
    <property type="entry name" value="P-loop containing nucleoside triphosphate hydrolases"/>
    <property type="match status" value="1"/>
</dbReference>
<evidence type="ECO:0000256" key="6">
    <source>
        <dbReference type="ARBA" id="ARBA00022695"/>
    </source>
</evidence>
<dbReference type="AlphaFoldDB" id="A0A8H3GGA7"/>
<dbReference type="Gene3D" id="3.40.50.300">
    <property type="entry name" value="P-loop containing nucleotide triphosphate hydrolases"/>
    <property type="match status" value="1"/>
</dbReference>
<dbReference type="GO" id="GO:0070814">
    <property type="term" value="P:hydrogen sulfide biosynthetic process"/>
    <property type="evidence" value="ECO:0007669"/>
    <property type="project" value="UniProtKB-UniRule"/>
</dbReference>
<comment type="catalytic activity">
    <reaction evidence="1">
        <text>adenosine 5'-phosphosulfate + ATP = 3'-phosphoadenylyl sulfate + ADP + H(+)</text>
        <dbReference type="Rhea" id="RHEA:24152"/>
        <dbReference type="ChEBI" id="CHEBI:15378"/>
        <dbReference type="ChEBI" id="CHEBI:30616"/>
        <dbReference type="ChEBI" id="CHEBI:58243"/>
        <dbReference type="ChEBI" id="CHEBI:58339"/>
        <dbReference type="ChEBI" id="CHEBI:456216"/>
        <dbReference type="EC" id="2.7.1.25"/>
    </reaction>
</comment>
<feature type="domain" description="ATP-sulfurylase PUA-like" evidence="15">
    <location>
        <begin position="4"/>
        <end position="165"/>
    </location>
</feature>
<dbReference type="GO" id="GO:0005737">
    <property type="term" value="C:cytoplasm"/>
    <property type="evidence" value="ECO:0007669"/>
    <property type="project" value="UniProtKB-SubCell"/>
</dbReference>
<feature type="site" description="Induces change in substrate recognition on ATP binding" evidence="11">
    <location>
        <position position="331"/>
    </location>
</feature>
<feature type="site" description="Transition state stabilizer" evidence="11">
    <location>
        <position position="207"/>
    </location>
</feature>
<feature type="binding site" evidence="11">
    <location>
        <position position="198"/>
    </location>
    <ligand>
        <name>sulfate</name>
        <dbReference type="ChEBI" id="CHEBI:16189"/>
    </ligand>
</feature>
<reference evidence="17" key="1">
    <citation type="submission" date="2021-01" db="EMBL/GenBank/DDBJ databases">
        <authorList>
            <person name="Kaushik A."/>
        </authorList>
    </citation>
    <scope>NUCLEOTIDE SEQUENCE</scope>
    <source>
        <strain evidence="17">AG4-R118</strain>
    </source>
</reference>
<sequence>MANPPHGGVLKDLHIRDAPLQKQLLEESEGLPDLTLTERQLCDLELILNGGFSPLEGFLNEEDYKSVVETLRLKSGALFPIPVNFDVSKEDIERLGIKAGVRLALRDPRDDNALAILTVEDIYTPNKVIEAEKVFGADDPAHPAVAYLRNKVKEFYVGGKLQAIQPPTYFDYVAIRYTPTELRTHFKKLAWRKVVAFQTRNPMHRAHRELTVRAARQRQANVLIHPVVGLTKPGDVDHYTRVRVYQALMPKYPNGMATLALLPLAMRMAGPREAVWHAIIRKNFGATHFIVGRDHAGPGKNSKGVDFYGPYDAQELVTKYKSELNIEMVPFQQMTYIPASDEYMPVDEVPKGIQTLDISGTELRKRLRTGAHIPDWFSYEAVVKTLRESYPPRTQQGFVLFLTGHHNSGRSSIARALQVTLNQQGGRSVSLLLGETVRAELSSELGFTPDDRHKNIQRIAFVAAELSRAGAAVIAAPIAPYHHSRKSARDHVVSTGGAGGNFFLVHVATPLEHCEATDRQGVFKRARAGEIKGFTGVDDPYEEPTDADIVVDTTTQTIPEIVHSIVAEIMLAARAKLGVRTNLRYSPSFSTLSVRSTASILPRVVRPATRVSVSPRSVPQFAVRMSHGFGESAVRPEPDQVVKDIADYVHDFEVTSELALETARLCLIDTIGCGLEGLRFKECARLLGPVVEGTVVPNGTKVPGTNYQLDPIRGAFNIGTMIRWLDFNDCWLAAEWGHPSDNLGAILAVADHLARQGQPLTVKDVLESMVKAHEIQGQLALLNSFNRVGLDHVVLVKVASTAVVSKLLGLTREQTIDAVSQAWVDGQSLRTYRHAPNTGSRKSWAAGDACSRAVNLALLVKKGEMGLPSVLTAKTWGFYDVLFKGKQFEFQQKYGSYIMENILFKISYPAEFHAQTAVEAAHTIHNKLKEMGKTSDDIKSVRIRTQEAAVRIIDKQGPLDNFADRDHAINYMVAFPLIYGRLTTEDYTDKAAADPRIDELRAKIFCVEDKRFSEEYHAPDKRSIGNALLVTLNDGTTLDEVEVEYPVGHKRRRAEGTPLLIAKFKRHIGPHFDEAHQSQILKAVSDPAALSKMPVDKFTDLFVKA</sequence>
<dbReference type="InterPro" id="IPR015947">
    <property type="entry name" value="PUA-like_sf"/>
</dbReference>
<dbReference type="NCBIfam" id="NF004040">
    <property type="entry name" value="PRK05537.1"/>
    <property type="match status" value="1"/>
</dbReference>
<evidence type="ECO:0000259" key="14">
    <source>
        <dbReference type="Pfam" id="PF03972"/>
    </source>
</evidence>
<evidence type="ECO:0000259" key="13">
    <source>
        <dbReference type="Pfam" id="PF01747"/>
    </source>
</evidence>
<dbReference type="NCBIfam" id="TIGR00339">
    <property type="entry name" value="sopT"/>
    <property type="match status" value="1"/>
</dbReference>
<dbReference type="InterPro" id="IPR045336">
    <property type="entry name" value="MmgE_PrpD_N"/>
</dbReference>
<comment type="domain">
    <text evidence="11">The adenylyl-sulfate kinase (APS kinase) is non-functional. It is involved in allosteric regulation by PAPS. PAPS binding induces a large rotational rearrangement of domains lowering the substrate affinity of the enzyme.</text>
</comment>
<dbReference type="Pfam" id="PF01583">
    <property type="entry name" value="APS_kinase"/>
    <property type="match status" value="1"/>
</dbReference>
<dbReference type="InterPro" id="IPR025980">
    <property type="entry name" value="ATP-Sase_PUA-like_dom"/>
</dbReference>
<dbReference type="InterPro" id="IPR024951">
    <property type="entry name" value="Sulfurylase_cat_dom"/>
</dbReference>
<evidence type="ECO:0000256" key="1">
    <source>
        <dbReference type="ARBA" id="ARBA00001823"/>
    </source>
</evidence>
<feature type="active site" evidence="11">
    <location>
        <position position="199"/>
    </location>
</feature>
<evidence type="ECO:0000313" key="18">
    <source>
        <dbReference type="Proteomes" id="UP000663888"/>
    </source>
</evidence>
<dbReference type="NCBIfam" id="NF006943">
    <property type="entry name" value="PRK09425.1"/>
    <property type="match status" value="1"/>
</dbReference>
<evidence type="ECO:0000259" key="12">
    <source>
        <dbReference type="Pfam" id="PF01583"/>
    </source>
</evidence>
<evidence type="ECO:0000259" key="15">
    <source>
        <dbReference type="Pfam" id="PF14306"/>
    </source>
</evidence>
<evidence type="ECO:0000256" key="10">
    <source>
        <dbReference type="ARBA" id="ARBA00062002"/>
    </source>
</evidence>
<feature type="binding site" evidence="11">
    <location>
        <begin position="198"/>
        <end position="201"/>
    </location>
    <ligand>
        <name>ATP</name>
        <dbReference type="ChEBI" id="CHEBI:30616"/>
    </ligand>
</feature>
<dbReference type="Pfam" id="PF19305">
    <property type="entry name" value="MmgE_PrpD_C"/>
    <property type="match status" value="1"/>
</dbReference>
<evidence type="ECO:0000256" key="7">
    <source>
        <dbReference type="ARBA" id="ARBA00022741"/>
    </source>
</evidence>
<dbReference type="Proteomes" id="UP000663888">
    <property type="component" value="Unassembled WGS sequence"/>
</dbReference>
<keyword evidence="3 11" id="KW-0963">Cytoplasm</keyword>
<feature type="binding site" evidence="11">
    <location>
        <begin position="435"/>
        <end position="438"/>
    </location>
    <ligand>
        <name>3'-phosphoadenylyl sulfate</name>
        <dbReference type="ChEBI" id="CHEBI:58339"/>
        <note>allosteric inhibitor</note>
    </ligand>
</feature>
<dbReference type="GO" id="GO:0047547">
    <property type="term" value="F:2-methylcitrate dehydratase activity"/>
    <property type="evidence" value="ECO:0007669"/>
    <property type="project" value="InterPro"/>
</dbReference>
<comment type="similarity">
    <text evidence="11">In the C-terminal section; belongs to the APS kinase family.</text>
</comment>
<feature type="active site" evidence="11">
    <location>
        <position position="201"/>
    </location>
</feature>
<dbReference type="InterPro" id="IPR042188">
    <property type="entry name" value="MmgE/PrpD_sf_2"/>
</dbReference>
<organism evidence="17 18">
    <name type="scientific">Rhizoctonia solani</name>
    <dbReference type="NCBI Taxonomy" id="456999"/>
    <lineage>
        <taxon>Eukaryota</taxon>
        <taxon>Fungi</taxon>
        <taxon>Dikarya</taxon>
        <taxon>Basidiomycota</taxon>
        <taxon>Agaricomycotina</taxon>
        <taxon>Agaricomycetes</taxon>
        <taxon>Cantharellales</taxon>
        <taxon>Ceratobasidiaceae</taxon>
        <taxon>Rhizoctonia</taxon>
    </lineage>
</organism>
<gene>
    <name evidence="11" type="primary">MET3</name>
    <name evidence="17" type="ORF">RDB_LOCUS64750</name>
</gene>
<dbReference type="SUPFAM" id="SSF52374">
    <property type="entry name" value="Nucleotidylyl transferase"/>
    <property type="match status" value="1"/>
</dbReference>
<dbReference type="GO" id="GO:0005524">
    <property type="term" value="F:ATP binding"/>
    <property type="evidence" value="ECO:0007669"/>
    <property type="project" value="UniProtKB-KW"/>
</dbReference>
<keyword evidence="4 11" id="KW-0021">Allosteric enzyme</keyword>
<keyword evidence="7 11" id="KW-0547">Nucleotide-binding</keyword>
<dbReference type="PANTHER" id="PTHR42700:SF1">
    <property type="entry name" value="SULFATE ADENYLYLTRANSFERASE"/>
    <property type="match status" value="1"/>
</dbReference>
<dbReference type="InterPro" id="IPR002891">
    <property type="entry name" value="APS"/>
</dbReference>
<keyword evidence="11" id="KW-0198">Cysteine biosynthesis</keyword>
<feature type="site" description="Transition state stabilizer" evidence="11">
    <location>
        <position position="204"/>
    </location>
</feature>
<feature type="active site" evidence="11">
    <location>
        <position position="200"/>
    </location>
</feature>
<dbReference type="FunFam" id="3.30.1330.120:FF:000001">
    <property type="entry name" value="2-methylcitrate dehydratase"/>
    <property type="match status" value="1"/>
</dbReference>
<keyword evidence="8 11" id="KW-0067">ATP-binding</keyword>
<dbReference type="Gene3D" id="1.10.4100.10">
    <property type="entry name" value="2-methylcitrate dehydratase PrpD"/>
    <property type="match status" value="1"/>
</dbReference>
<comment type="catalytic activity">
    <reaction evidence="11">
        <text>sulfate + ATP + H(+) = adenosine 5'-phosphosulfate + diphosphate</text>
        <dbReference type="Rhea" id="RHEA:18133"/>
        <dbReference type="ChEBI" id="CHEBI:15378"/>
        <dbReference type="ChEBI" id="CHEBI:16189"/>
        <dbReference type="ChEBI" id="CHEBI:30616"/>
        <dbReference type="ChEBI" id="CHEBI:33019"/>
        <dbReference type="ChEBI" id="CHEBI:58243"/>
        <dbReference type="EC" id="2.7.7.4"/>
    </reaction>
</comment>
<dbReference type="HAMAP" id="MF_03106">
    <property type="entry name" value="Sulf_adenylyltr_euk"/>
    <property type="match status" value="1"/>
</dbReference>
<keyword evidence="6 11" id="KW-0548">Nucleotidyltransferase</keyword>
<feature type="domain" description="APS kinase" evidence="12">
    <location>
        <begin position="396"/>
        <end position="552"/>
    </location>
</feature>
<keyword evidence="5 11" id="KW-0808">Transferase</keyword>
<feature type="binding site" evidence="11">
    <location>
        <begin position="292"/>
        <end position="295"/>
    </location>
    <ligand>
        <name>ATP</name>
        <dbReference type="ChEBI" id="CHEBI:30616"/>
    </ligand>
</feature>
<dbReference type="InterPro" id="IPR036148">
    <property type="entry name" value="MmgE/PrpD_sf"/>
</dbReference>
<dbReference type="InterPro" id="IPR045337">
    <property type="entry name" value="MmgE_PrpD_C"/>
</dbReference>
<dbReference type="CDD" id="cd00517">
    <property type="entry name" value="ATPS"/>
    <property type="match status" value="1"/>
</dbReference>
<evidence type="ECO:0000256" key="2">
    <source>
        <dbReference type="ARBA" id="ARBA00006174"/>
    </source>
</evidence>
<dbReference type="Pfam" id="PF03972">
    <property type="entry name" value="MmgE_PrpD_N"/>
    <property type="match status" value="1"/>
</dbReference>
<dbReference type="FunFam" id="3.40.50.620:FF:000052">
    <property type="entry name" value="Sulfate adenylyltransferase"/>
    <property type="match status" value="1"/>
</dbReference>
<feature type="region of interest" description="Allosteric regulation domain; adenylyl-sulfate kinase-like" evidence="11">
    <location>
        <begin position="396"/>
        <end position="1105"/>
    </location>
</feature>
<dbReference type="InterPro" id="IPR027417">
    <property type="entry name" value="P-loop_NTPase"/>
</dbReference>
<dbReference type="UniPathway" id="UPA00140">
    <property type="reaction ID" value="UER00204"/>
</dbReference>
<proteinExistence type="inferred from homology"/>
<dbReference type="EC" id="2.7.7.4" evidence="11"/>
<dbReference type="Gene3D" id="3.10.400.10">
    <property type="entry name" value="Sulfate adenylyltransferase"/>
    <property type="match status" value="1"/>
</dbReference>
<feature type="domain" description="Sulphate adenylyltransferase catalytic" evidence="13">
    <location>
        <begin position="175"/>
        <end position="388"/>
    </location>
</feature>
<comment type="caution">
    <text evidence="11">Lacks conserved residue(s) required for the propagation of feature annotation.</text>
</comment>
<feature type="binding site" evidence="11">
    <location>
        <position position="334"/>
    </location>
    <ligand>
        <name>ATP</name>
        <dbReference type="ChEBI" id="CHEBI:30616"/>
    </ligand>
</feature>
<dbReference type="Gene3D" id="3.40.50.620">
    <property type="entry name" value="HUPs"/>
    <property type="match status" value="1"/>
</dbReference>
<evidence type="ECO:0000256" key="3">
    <source>
        <dbReference type="ARBA" id="ARBA00022490"/>
    </source>
</evidence>
<dbReference type="InterPro" id="IPR050512">
    <property type="entry name" value="Sulf_AdTrans/APS_kinase"/>
</dbReference>
<dbReference type="GO" id="GO:0019344">
    <property type="term" value="P:cysteine biosynthetic process"/>
    <property type="evidence" value="ECO:0007669"/>
    <property type="project" value="UniProtKB-KW"/>
</dbReference>
<feature type="binding site" evidence="11">
    <location>
        <position position="200"/>
    </location>
    <ligand>
        <name>sulfate</name>
        <dbReference type="ChEBI" id="CHEBI:16189"/>
    </ligand>
</feature>